<dbReference type="OrthoDB" id="206869at2759"/>
<dbReference type="Proteomes" id="UP000187406">
    <property type="component" value="Unassembled WGS sequence"/>
</dbReference>
<dbReference type="FunCoup" id="A0A1Q3C7G6">
    <property type="interactions" value="727"/>
</dbReference>
<sequence length="450" mass="49217">MTALQPSWLSSLKTVNSISKLSTPATLSLQPFKLSFSLNLSDAESSPNSAEGSPDAQVSVDPVKVAFEKAKAYKKHVQSSSTLKTEQHPVENSSGRVGGESKRDKEVPISVKVASEKAKKYKKNNGVLGNIENAVDRGISSGLKNDIVEKKVSKKELAISSLDFMGLNFADKKQGRGLPAGLIPVADPFPVGDLPVVEIIVGDTAKFKETTTSKPKPALEDNRDLYKPKVSSWGVFPRPGNISKTFGGGKVIRPGDVLETAEDRAAKEERTRKLIAAYKKQVGLSIDAKLKFECEKALQNGDSYMDSGKLEKALPYYEEVINKLPFKSELYGLAALQWSICQDSLSRSNEAQVMYEKLLSHPNVKVSKRARQLVFSFQAMEMLKVTASTLSSNNIGHQKYFEAFIKDKINYIPQESGGEGSLVQVIPYLIFLVSPIFVVLLIAVQKGNLS</sequence>
<dbReference type="PANTHER" id="PTHR35482:SF1">
    <property type="entry name" value="CYTOCHROME C OXIDASE SUBUNIT"/>
    <property type="match status" value="1"/>
</dbReference>
<feature type="transmembrane region" description="Helical" evidence="2">
    <location>
        <begin position="425"/>
        <end position="444"/>
    </location>
</feature>
<dbReference type="AlphaFoldDB" id="A0A1Q3C7G6"/>
<evidence type="ECO:0000256" key="2">
    <source>
        <dbReference type="SAM" id="Phobius"/>
    </source>
</evidence>
<keyword evidence="2" id="KW-0812">Transmembrane</keyword>
<dbReference type="EMBL" id="BDDD01001455">
    <property type="protein sequence ID" value="GAV76159.1"/>
    <property type="molecule type" value="Genomic_DNA"/>
</dbReference>
<keyword evidence="2" id="KW-0472">Membrane</keyword>
<feature type="region of interest" description="Disordered" evidence="1">
    <location>
        <begin position="77"/>
        <end position="107"/>
    </location>
</feature>
<name>A0A1Q3C7G6_CEPFO</name>
<evidence type="ECO:0000313" key="3">
    <source>
        <dbReference type="EMBL" id="GAV76159.1"/>
    </source>
</evidence>
<evidence type="ECO:0000256" key="1">
    <source>
        <dbReference type="SAM" id="MobiDB-lite"/>
    </source>
</evidence>
<keyword evidence="2" id="KW-1133">Transmembrane helix</keyword>
<reference evidence="4" key="1">
    <citation type="submission" date="2016-04" db="EMBL/GenBank/DDBJ databases">
        <title>Cephalotus genome sequencing.</title>
        <authorList>
            <person name="Fukushima K."/>
            <person name="Hasebe M."/>
            <person name="Fang X."/>
        </authorList>
    </citation>
    <scope>NUCLEOTIDE SEQUENCE [LARGE SCALE GENOMIC DNA]</scope>
    <source>
        <strain evidence="4">cv. St1</strain>
    </source>
</reference>
<comment type="caution">
    <text evidence="3">The sequence shown here is derived from an EMBL/GenBank/DDBJ whole genome shotgun (WGS) entry which is preliminary data.</text>
</comment>
<proteinExistence type="predicted"/>
<dbReference type="InParanoid" id="A0A1Q3C7G6"/>
<organism evidence="3 4">
    <name type="scientific">Cephalotus follicularis</name>
    <name type="common">Albany pitcher plant</name>
    <dbReference type="NCBI Taxonomy" id="3775"/>
    <lineage>
        <taxon>Eukaryota</taxon>
        <taxon>Viridiplantae</taxon>
        <taxon>Streptophyta</taxon>
        <taxon>Embryophyta</taxon>
        <taxon>Tracheophyta</taxon>
        <taxon>Spermatophyta</taxon>
        <taxon>Magnoliopsida</taxon>
        <taxon>eudicotyledons</taxon>
        <taxon>Gunneridae</taxon>
        <taxon>Pentapetalae</taxon>
        <taxon>rosids</taxon>
        <taxon>fabids</taxon>
        <taxon>Oxalidales</taxon>
        <taxon>Cephalotaceae</taxon>
        <taxon>Cephalotus</taxon>
    </lineage>
</organism>
<keyword evidence="4" id="KW-1185">Reference proteome</keyword>
<dbReference type="Gene3D" id="1.25.40.10">
    <property type="entry name" value="Tetratricopeptide repeat domain"/>
    <property type="match status" value="1"/>
</dbReference>
<accession>A0A1Q3C7G6</accession>
<evidence type="ECO:0000313" key="4">
    <source>
        <dbReference type="Proteomes" id="UP000187406"/>
    </source>
</evidence>
<gene>
    <name evidence="3" type="ORF">CFOL_v3_19634</name>
</gene>
<dbReference type="PANTHER" id="PTHR35482">
    <property type="entry name" value="CYTOCHROME C OXIDASE SUBUNIT"/>
    <property type="match status" value="1"/>
</dbReference>
<dbReference type="InterPro" id="IPR011990">
    <property type="entry name" value="TPR-like_helical_dom_sf"/>
</dbReference>
<feature type="compositionally biased region" description="Polar residues" evidence="1">
    <location>
        <begin position="78"/>
        <end position="95"/>
    </location>
</feature>
<protein>
    <submittedName>
        <fullName evidence="3">Uncharacterized protein</fullName>
    </submittedName>
</protein>